<dbReference type="PANTHER" id="PTHR43731">
    <property type="entry name" value="RHOMBOID PROTEASE"/>
    <property type="match status" value="1"/>
</dbReference>
<evidence type="ECO:0000259" key="8">
    <source>
        <dbReference type="Pfam" id="PF01694"/>
    </source>
</evidence>
<reference evidence="9 10" key="1">
    <citation type="submission" date="2020-02" db="EMBL/GenBank/DDBJ databases">
        <authorList>
            <person name="Zheng R.K."/>
            <person name="Sun C.M."/>
        </authorList>
    </citation>
    <scope>NUCLEOTIDE SEQUENCE [LARGE SCALE GENOMIC DNA]</scope>
    <source>
        <strain evidence="10">rifampicinis</strain>
    </source>
</reference>
<protein>
    <submittedName>
        <fullName evidence="9">Rhomboid family intramembrane serine protease</fullName>
    </submittedName>
</protein>
<dbReference type="GO" id="GO:0016020">
    <property type="term" value="C:membrane"/>
    <property type="evidence" value="ECO:0007669"/>
    <property type="project" value="UniProtKB-SubCell"/>
</dbReference>
<dbReference type="InterPro" id="IPR022764">
    <property type="entry name" value="Peptidase_S54_rhomboid_dom"/>
</dbReference>
<evidence type="ECO:0000256" key="4">
    <source>
        <dbReference type="ARBA" id="ARBA00022801"/>
    </source>
</evidence>
<feature type="domain" description="Peptidase S54 rhomboid" evidence="8">
    <location>
        <begin position="71"/>
        <end position="214"/>
    </location>
</feature>
<evidence type="ECO:0000256" key="2">
    <source>
        <dbReference type="ARBA" id="ARBA00009045"/>
    </source>
</evidence>
<keyword evidence="9" id="KW-0645">Protease</keyword>
<keyword evidence="10" id="KW-1185">Reference proteome</keyword>
<keyword evidence="4" id="KW-0378">Hydrolase</keyword>
<dbReference type="GO" id="GO:0004252">
    <property type="term" value="F:serine-type endopeptidase activity"/>
    <property type="evidence" value="ECO:0007669"/>
    <property type="project" value="InterPro"/>
</dbReference>
<evidence type="ECO:0000256" key="6">
    <source>
        <dbReference type="ARBA" id="ARBA00023136"/>
    </source>
</evidence>
<feature type="transmembrane region" description="Helical" evidence="7">
    <location>
        <begin position="165"/>
        <end position="184"/>
    </location>
</feature>
<dbReference type="KEGG" id="pmet:G4Y79_12155"/>
<evidence type="ECO:0000256" key="3">
    <source>
        <dbReference type="ARBA" id="ARBA00022692"/>
    </source>
</evidence>
<dbReference type="Pfam" id="PF01694">
    <property type="entry name" value="Rhomboid"/>
    <property type="match status" value="1"/>
</dbReference>
<evidence type="ECO:0000313" key="9">
    <source>
        <dbReference type="EMBL" id="QPC85082.1"/>
    </source>
</evidence>
<comment type="similarity">
    <text evidence="2">Belongs to the peptidase S54 family.</text>
</comment>
<organism evidence="9 10">
    <name type="scientific">Phototrophicus methaneseepsis</name>
    <dbReference type="NCBI Taxonomy" id="2710758"/>
    <lineage>
        <taxon>Bacteria</taxon>
        <taxon>Bacillati</taxon>
        <taxon>Chloroflexota</taxon>
        <taxon>Candidatus Thermofontia</taxon>
        <taxon>Phototrophicales</taxon>
        <taxon>Phototrophicaceae</taxon>
        <taxon>Phototrophicus</taxon>
    </lineage>
</organism>
<feature type="transmembrane region" description="Helical" evidence="7">
    <location>
        <begin position="74"/>
        <end position="94"/>
    </location>
</feature>
<feature type="transmembrane region" description="Helical" evidence="7">
    <location>
        <begin position="17"/>
        <end position="36"/>
    </location>
</feature>
<dbReference type="Proteomes" id="UP000594468">
    <property type="component" value="Chromosome"/>
</dbReference>
<dbReference type="InterPro" id="IPR050925">
    <property type="entry name" value="Rhomboid_protease_S54"/>
</dbReference>
<accession>A0A7S8EDS8</accession>
<keyword evidence="5 7" id="KW-1133">Transmembrane helix</keyword>
<dbReference type="PANTHER" id="PTHR43731:SF14">
    <property type="entry name" value="PRESENILIN-ASSOCIATED RHOMBOID-LIKE PROTEIN, MITOCHONDRIAL"/>
    <property type="match status" value="1"/>
</dbReference>
<dbReference type="GO" id="GO:0006508">
    <property type="term" value="P:proteolysis"/>
    <property type="evidence" value="ECO:0007669"/>
    <property type="project" value="UniProtKB-KW"/>
</dbReference>
<feature type="transmembrane region" description="Helical" evidence="7">
    <location>
        <begin position="196"/>
        <end position="217"/>
    </location>
</feature>
<evidence type="ECO:0000256" key="7">
    <source>
        <dbReference type="SAM" id="Phobius"/>
    </source>
</evidence>
<feature type="transmembrane region" description="Helical" evidence="7">
    <location>
        <begin position="130"/>
        <end position="153"/>
    </location>
</feature>
<proteinExistence type="inferred from homology"/>
<dbReference type="EMBL" id="CP062983">
    <property type="protein sequence ID" value="QPC85082.1"/>
    <property type="molecule type" value="Genomic_DNA"/>
</dbReference>
<keyword evidence="3 7" id="KW-0812">Transmembrane</keyword>
<comment type="subcellular location">
    <subcellularLocation>
        <location evidence="1">Membrane</location>
        <topology evidence="1">Multi-pass membrane protein</topology>
    </subcellularLocation>
</comment>
<feature type="transmembrane region" description="Helical" evidence="7">
    <location>
        <begin position="106"/>
        <end position="124"/>
    </location>
</feature>
<dbReference type="RefSeq" id="WP_195173145.1">
    <property type="nucleotide sequence ID" value="NZ_CP062983.1"/>
</dbReference>
<dbReference type="Gene3D" id="1.20.1540.10">
    <property type="entry name" value="Rhomboid-like"/>
    <property type="match status" value="1"/>
</dbReference>
<keyword evidence="6 7" id="KW-0472">Membrane</keyword>
<dbReference type="SUPFAM" id="SSF144091">
    <property type="entry name" value="Rhomboid-like"/>
    <property type="match status" value="1"/>
</dbReference>
<gene>
    <name evidence="9" type="ORF">G4Y79_12155</name>
</gene>
<name>A0A7S8EDS8_9CHLR</name>
<dbReference type="AlphaFoldDB" id="A0A7S8EDS8"/>
<dbReference type="InterPro" id="IPR035952">
    <property type="entry name" value="Rhomboid-like_sf"/>
</dbReference>
<evidence type="ECO:0000313" key="10">
    <source>
        <dbReference type="Proteomes" id="UP000594468"/>
    </source>
</evidence>
<sequence length="233" mass="25761">MAIRPFRIVGRSDYRPYMTFGILVLNILFFVWEIFVTSSQGQPIEQLYDHYALVTCTIGQIPVSEIFIDGFRSLFLHMTFLELLTNMTFLWVFASPVEQFLGHRRFLAFYIAVGFGGHLASIAFSGGECAALIGSSGAIAGVLGAFLLLYPARRIEATIPMLDKGFDMPAAAYVFIYLSAAFLMDEGGPLSGTLAPFWDEIGGFISGFVILFVVTMFKSAPKVNPFPTLDDKD</sequence>
<evidence type="ECO:0000256" key="5">
    <source>
        <dbReference type="ARBA" id="ARBA00022989"/>
    </source>
</evidence>
<evidence type="ECO:0000256" key="1">
    <source>
        <dbReference type="ARBA" id="ARBA00004141"/>
    </source>
</evidence>